<evidence type="ECO:0000313" key="1">
    <source>
        <dbReference type="EMBL" id="SHG42387.1"/>
    </source>
</evidence>
<gene>
    <name evidence="1" type="ORF">SAMN05421866_0404</name>
</gene>
<keyword evidence="2" id="KW-1185">Reference proteome</keyword>
<dbReference type="STRING" id="421058.SAMN05421866_0404"/>
<dbReference type="OrthoDB" id="940811at2"/>
<evidence type="ECO:0000313" key="2">
    <source>
        <dbReference type="Proteomes" id="UP000184047"/>
    </source>
</evidence>
<dbReference type="Proteomes" id="UP000184047">
    <property type="component" value="Unassembled WGS sequence"/>
</dbReference>
<dbReference type="EMBL" id="FQWT01000001">
    <property type="protein sequence ID" value="SHG42387.1"/>
    <property type="molecule type" value="Genomic_DNA"/>
</dbReference>
<sequence>MQRIIFFISILSSQVFFSQIGLNTTSPNATLDIVSKTTDGSRPEGLNAPRLTGDQIRTADAQYGAQHTGMLIYATTPVTSASTKTANITTEGYYYFDGNIWQKIINRNVNMYNSDGIILTDRTVNMENKTLNFASNATTGTTHFQVDGNTFNIDAVNNRIGSGTSAPTSRLHISNGTTPGAIRIVDGTQAEGKIMVSNADGTGTWRENAGLGAAVVIDSNVGSATSLLPASTMRYIGANATVTIPGYYVITARLITDKSPLNCGEFIAFNLSQSPTAALNNAFPTQDIHLAAGYIGFDFIYTSNIAYLQAGTYYMRVRIAPGCTSNVTRANFGENSFTLTLLK</sequence>
<accession>A0A1M5JP95</accession>
<proteinExistence type="predicted"/>
<dbReference type="eggNOG" id="ENOG502ZRY1">
    <property type="taxonomic scope" value="Bacteria"/>
</dbReference>
<reference evidence="2" key="1">
    <citation type="submission" date="2016-11" db="EMBL/GenBank/DDBJ databases">
        <authorList>
            <person name="Varghese N."/>
            <person name="Submissions S."/>
        </authorList>
    </citation>
    <scope>NUCLEOTIDE SEQUENCE [LARGE SCALE GENOMIC DNA]</scope>
    <source>
        <strain evidence="2">DSM 19055</strain>
    </source>
</reference>
<dbReference type="RefSeq" id="WP_073059778.1">
    <property type="nucleotide sequence ID" value="NZ_FQWT01000001.1"/>
</dbReference>
<organism evidence="1 2">
    <name type="scientific">Chryseobacterium oranimense</name>
    <dbReference type="NCBI Taxonomy" id="421058"/>
    <lineage>
        <taxon>Bacteria</taxon>
        <taxon>Pseudomonadati</taxon>
        <taxon>Bacteroidota</taxon>
        <taxon>Flavobacteriia</taxon>
        <taxon>Flavobacteriales</taxon>
        <taxon>Weeksellaceae</taxon>
        <taxon>Chryseobacterium group</taxon>
        <taxon>Chryseobacterium</taxon>
    </lineage>
</organism>
<name>A0A1M5JP95_9FLAO</name>
<protein>
    <recommendedName>
        <fullName evidence="3">C1q domain-containing protein</fullName>
    </recommendedName>
</protein>
<dbReference type="AlphaFoldDB" id="A0A1M5JP95"/>
<evidence type="ECO:0008006" key="3">
    <source>
        <dbReference type="Google" id="ProtNLM"/>
    </source>
</evidence>